<reference evidence="2 3" key="1">
    <citation type="journal article" date="2015" name="Stand. Genomic Sci.">
        <title>Genomic Encyclopedia of Bacterial and Archaeal Type Strains, Phase III: the genomes of soil and plant-associated and newly described type strains.</title>
        <authorList>
            <person name="Whitman W.B."/>
            <person name="Woyke T."/>
            <person name="Klenk H.P."/>
            <person name="Zhou Y."/>
            <person name="Lilburn T.G."/>
            <person name="Beck B.J."/>
            <person name="De Vos P."/>
            <person name="Vandamme P."/>
            <person name="Eisen J.A."/>
            <person name="Garrity G."/>
            <person name="Hugenholtz P."/>
            <person name="Kyrpides N.C."/>
        </authorList>
    </citation>
    <scope>NUCLEOTIDE SEQUENCE [LARGE SCALE GENOMIC DNA]</scope>
    <source>
        <strain evidence="2 3">A3</strain>
    </source>
</reference>
<evidence type="ECO:0000313" key="2">
    <source>
        <dbReference type="EMBL" id="TCO41438.1"/>
    </source>
</evidence>
<dbReference type="RefSeq" id="WP_131996559.1">
    <property type="nucleotide sequence ID" value="NZ_SLWQ01000003.1"/>
</dbReference>
<keyword evidence="1" id="KW-0472">Membrane</keyword>
<dbReference type="AlphaFoldDB" id="A0A4R2ID31"/>
<feature type="transmembrane region" description="Helical" evidence="1">
    <location>
        <begin position="318"/>
        <end position="338"/>
    </location>
</feature>
<accession>A0A4R2ID31</accession>
<dbReference type="Proteomes" id="UP000294862">
    <property type="component" value="Unassembled WGS sequence"/>
</dbReference>
<organism evidence="2 3">
    <name type="scientific">Dokdonella fugitiva</name>
    <dbReference type="NCBI Taxonomy" id="328517"/>
    <lineage>
        <taxon>Bacteria</taxon>
        <taxon>Pseudomonadati</taxon>
        <taxon>Pseudomonadota</taxon>
        <taxon>Gammaproteobacteria</taxon>
        <taxon>Lysobacterales</taxon>
        <taxon>Rhodanobacteraceae</taxon>
        <taxon>Dokdonella</taxon>
    </lineage>
</organism>
<keyword evidence="1" id="KW-1133">Transmembrane helix</keyword>
<dbReference type="EMBL" id="SLWQ01000003">
    <property type="protein sequence ID" value="TCO41438.1"/>
    <property type="molecule type" value="Genomic_DNA"/>
</dbReference>
<gene>
    <name evidence="2" type="ORF">EV148_103358</name>
</gene>
<protein>
    <submittedName>
        <fullName evidence="2">Uncharacterized protein</fullName>
    </submittedName>
</protein>
<keyword evidence="1" id="KW-0812">Transmembrane</keyword>
<proteinExistence type="predicted"/>
<name>A0A4R2ID31_9GAMM</name>
<evidence type="ECO:0000256" key="1">
    <source>
        <dbReference type="SAM" id="Phobius"/>
    </source>
</evidence>
<comment type="caution">
    <text evidence="2">The sequence shown here is derived from an EMBL/GenBank/DDBJ whole genome shotgun (WGS) entry which is preliminary data.</text>
</comment>
<sequence>MRIIALLLLGLTVYFAVGLFRPARYEGPRYVPPAAADSPAMRALRARPLPADDAARDDVFVELVALQQHEDATAYARWMQARAWRAFLGRPEPALADVGAAIDAGRDGEAGLAALRADVLAAVVAVRIETALAPALLDLYVAGEDMSRGRVLTAVAPGLWSIDAGRFHAYRVAVKVRNLSRAPIVGTPLAPLRLVIAWDGERDKSVRCESPREPRLEPGIEVTFWCRSMADLGWTTAEEPVEWLRSGAAADDHRLELVAEASSLAIPALGLALRRGGNDYRTPELDRAAEFARHRAGERGCHERGTCLRDMFARTGQWRATCAWALAALAVCAAAATLGRWRATAVLLALLTTVSAGMRALVAGAGDVHPLRPLHAAVWIAACAGLVALAWSLRAPLSDWRAMRTRPHPAVIHARWAAAAGALAVITAIAYAVLASWALWSAFRR</sequence>
<feature type="transmembrane region" description="Helical" evidence="1">
    <location>
        <begin position="376"/>
        <end position="395"/>
    </location>
</feature>
<evidence type="ECO:0000313" key="3">
    <source>
        <dbReference type="Proteomes" id="UP000294862"/>
    </source>
</evidence>
<feature type="transmembrane region" description="Helical" evidence="1">
    <location>
        <begin position="345"/>
        <end position="364"/>
    </location>
</feature>
<feature type="transmembrane region" description="Helical" evidence="1">
    <location>
        <begin position="416"/>
        <end position="440"/>
    </location>
</feature>
<keyword evidence="3" id="KW-1185">Reference proteome</keyword>